<gene>
    <name evidence="4" type="ORF">ACFPN2_04230</name>
</gene>
<evidence type="ECO:0000313" key="4">
    <source>
        <dbReference type="EMBL" id="MFC4308281.1"/>
    </source>
</evidence>
<dbReference type="SMART" id="SM00073">
    <property type="entry name" value="HPT"/>
    <property type="match status" value="1"/>
</dbReference>
<dbReference type="RefSeq" id="WP_380595350.1">
    <property type="nucleotide sequence ID" value="NZ_JBHSDU010000002.1"/>
</dbReference>
<dbReference type="SUPFAM" id="SSF47226">
    <property type="entry name" value="Histidine-containing phosphotransfer domain, HPT domain"/>
    <property type="match status" value="1"/>
</dbReference>
<name>A0ABV8SKZ5_9GAMM</name>
<accession>A0ABV8SKZ5</accession>
<dbReference type="InterPro" id="IPR008207">
    <property type="entry name" value="Sig_transdc_His_kin_Hpt_dom"/>
</dbReference>
<sequence length="112" mass="12139">MNQAAVLDRKHLLEMTDGDAEFERELISAYRDSAQGTLARLRTALSAGQLTQVIREAHFLKGASLNIGATAMARCAGAIEQAARAGDLTLAREQSEQLDAQEAALWAELDRL</sequence>
<dbReference type="Gene3D" id="1.20.120.160">
    <property type="entry name" value="HPT domain"/>
    <property type="match status" value="1"/>
</dbReference>
<organism evidence="4 5">
    <name type="scientific">Steroidobacter flavus</name>
    <dbReference type="NCBI Taxonomy" id="1842136"/>
    <lineage>
        <taxon>Bacteria</taxon>
        <taxon>Pseudomonadati</taxon>
        <taxon>Pseudomonadota</taxon>
        <taxon>Gammaproteobacteria</taxon>
        <taxon>Steroidobacterales</taxon>
        <taxon>Steroidobacteraceae</taxon>
        <taxon>Steroidobacter</taxon>
    </lineage>
</organism>
<dbReference type="InterPro" id="IPR036641">
    <property type="entry name" value="HPT_dom_sf"/>
</dbReference>
<keyword evidence="5" id="KW-1185">Reference proteome</keyword>
<dbReference type="PROSITE" id="PS50894">
    <property type="entry name" value="HPT"/>
    <property type="match status" value="1"/>
</dbReference>
<comment type="caution">
    <text evidence="4">The sequence shown here is derived from an EMBL/GenBank/DDBJ whole genome shotgun (WGS) entry which is preliminary data.</text>
</comment>
<dbReference type="Pfam" id="PF01627">
    <property type="entry name" value="Hpt"/>
    <property type="match status" value="1"/>
</dbReference>
<proteinExistence type="predicted"/>
<feature type="domain" description="HPt" evidence="3">
    <location>
        <begin position="19"/>
        <end position="112"/>
    </location>
</feature>
<dbReference type="EMBL" id="JBHSDU010000002">
    <property type="protein sequence ID" value="MFC4308281.1"/>
    <property type="molecule type" value="Genomic_DNA"/>
</dbReference>
<evidence type="ECO:0000313" key="5">
    <source>
        <dbReference type="Proteomes" id="UP001595904"/>
    </source>
</evidence>
<protein>
    <submittedName>
        <fullName evidence="4">Hpt domain-containing protein</fullName>
    </submittedName>
</protein>
<reference evidence="5" key="1">
    <citation type="journal article" date="2019" name="Int. J. Syst. Evol. Microbiol.">
        <title>The Global Catalogue of Microorganisms (GCM) 10K type strain sequencing project: providing services to taxonomists for standard genome sequencing and annotation.</title>
        <authorList>
            <consortium name="The Broad Institute Genomics Platform"/>
            <consortium name="The Broad Institute Genome Sequencing Center for Infectious Disease"/>
            <person name="Wu L."/>
            <person name="Ma J."/>
        </authorList>
    </citation>
    <scope>NUCLEOTIDE SEQUENCE [LARGE SCALE GENOMIC DNA]</scope>
    <source>
        <strain evidence="5">CGMCC 1.10759</strain>
    </source>
</reference>
<keyword evidence="2" id="KW-0597">Phosphoprotein</keyword>
<dbReference type="Proteomes" id="UP001595904">
    <property type="component" value="Unassembled WGS sequence"/>
</dbReference>
<evidence type="ECO:0000259" key="3">
    <source>
        <dbReference type="PROSITE" id="PS50894"/>
    </source>
</evidence>
<keyword evidence="1" id="KW-0902">Two-component regulatory system</keyword>
<evidence type="ECO:0000256" key="1">
    <source>
        <dbReference type="ARBA" id="ARBA00023012"/>
    </source>
</evidence>
<feature type="modified residue" description="Phosphohistidine" evidence="2">
    <location>
        <position position="58"/>
    </location>
</feature>
<evidence type="ECO:0000256" key="2">
    <source>
        <dbReference type="PROSITE-ProRule" id="PRU00110"/>
    </source>
</evidence>